<accession>A0A1H0TJP4</accession>
<evidence type="ECO:0000313" key="6">
    <source>
        <dbReference type="Proteomes" id="UP000182412"/>
    </source>
</evidence>
<comment type="similarity">
    <text evidence="1">Belongs to the class IV-like SAM-binding methyltransferase superfamily. RNA methyltransferase TrmH family.</text>
</comment>
<dbReference type="PANTHER" id="PTHR43191:SF2">
    <property type="entry name" value="RRNA METHYLTRANSFERASE 3, MITOCHONDRIAL"/>
    <property type="match status" value="1"/>
</dbReference>
<sequence length="267" mass="28573">MERIDSPANKKVKLAAALKQRKQREKSGLFVAEGIRLCEMAAGSDWSISYGLLTGQLTSQPRGRDLTEKLSAKGVPLFEVPENIFAKAAGTDTPQGILLVMESKNPSLPMQKAGTEKPLYVIMDGVQDPGNAGTIIRTADAVGADGVIMLKGSVDAFADKVVRSTMGSIFHVPVYAGISAAELQAFVQAQDLQLLATALDENAKPHFQQDFTRGTAVVLGNEGNGVSAEVLAMAQKTYIPMYGQAESLNVAMSAAIVLYEALRQRRF</sequence>
<dbReference type="SUPFAM" id="SSF75217">
    <property type="entry name" value="alpha/beta knot"/>
    <property type="match status" value="1"/>
</dbReference>
<dbReference type="InterPro" id="IPR053888">
    <property type="entry name" value="MRM3-like_sub_bind"/>
</dbReference>
<dbReference type="OrthoDB" id="9794400at2"/>
<dbReference type="Pfam" id="PF22435">
    <property type="entry name" value="MRM3-like_sub_bind"/>
    <property type="match status" value="1"/>
</dbReference>
<keyword evidence="2 5" id="KW-0489">Methyltransferase</keyword>
<name>A0A1H0TJP4_SELRU</name>
<proteinExistence type="inferred from homology"/>
<evidence type="ECO:0000256" key="3">
    <source>
        <dbReference type="ARBA" id="ARBA00022679"/>
    </source>
</evidence>
<evidence type="ECO:0000256" key="1">
    <source>
        <dbReference type="ARBA" id="ARBA00007228"/>
    </source>
</evidence>
<dbReference type="AlphaFoldDB" id="A0A1H0TJP4"/>
<dbReference type="GO" id="GO:0032259">
    <property type="term" value="P:methylation"/>
    <property type="evidence" value="ECO:0007669"/>
    <property type="project" value="UniProtKB-KW"/>
</dbReference>
<dbReference type="Gene3D" id="3.40.1280.10">
    <property type="match status" value="1"/>
</dbReference>
<dbReference type="CDD" id="cd18095">
    <property type="entry name" value="SpoU-like_rRNA-MTase"/>
    <property type="match status" value="1"/>
</dbReference>
<dbReference type="InterPro" id="IPR029026">
    <property type="entry name" value="tRNA_m1G_MTases_N"/>
</dbReference>
<dbReference type="GO" id="GO:0005737">
    <property type="term" value="C:cytoplasm"/>
    <property type="evidence" value="ECO:0007669"/>
    <property type="project" value="UniProtKB-ARBA"/>
</dbReference>
<evidence type="ECO:0000313" key="5">
    <source>
        <dbReference type="EMBL" id="SDP54214.1"/>
    </source>
</evidence>
<evidence type="ECO:0000259" key="4">
    <source>
        <dbReference type="SMART" id="SM00967"/>
    </source>
</evidence>
<dbReference type="SUPFAM" id="SSF55315">
    <property type="entry name" value="L30e-like"/>
    <property type="match status" value="1"/>
</dbReference>
<organism evidence="5 6">
    <name type="scientific">Selenomonas ruminantium</name>
    <dbReference type="NCBI Taxonomy" id="971"/>
    <lineage>
        <taxon>Bacteria</taxon>
        <taxon>Bacillati</taxon>
        <taxon>Bacillota</taxon>
        <taxon>Negativicutes</taxon>
        <taxon>Selenomonadales</taxon>
        <taxon>Selenomonadaceae</taxon>
        <taxon>Selenomonas</taxon>
    </lineage>
</organism>
<dbReference type="SMART" id="SM00967">
    <property type="entry name" value="SpoU_sub_bind"/>
    <property type="match status" value="1"/>
</dbReference>
<dbReference type="GO" id="GO:0006396">
    <property type="term" value="P:RNA processing"/>
    <property type="evidence" value="ECO:0007669"/>
    <property type="project" value="InterPro"/>
</dbReference>
<dbReference type="GO" id="GO:0003723">
    <property type="term" value="F:RNA binding"/>
    <property type="evidence" value="ECO:0007669"/>
    <property type="project" value="InterPro"/>
</dbReference>
<keyword evidence="3 5" id="KW-0808">Transferase</keyword>
<reference evidence="5 6" key="1">
    <citation type="submission" date="2016-10" db="EMBL/GenBank/DDBJ databases">
        <authorList>
            <person name="de Groot N.N."/>
        </authorList>
    </citation>
    <scope>NUCLEOTIDE SEQUENCE [LARGE SCALE GENOMIC DNA]</scope>
    <source>
        <strain evidence="5 6">S137</strain>
    </source>
</reference>
<dbReference type="PANTHER" id="PTHR43191">
    <property type="entry name" value="RRNA METHYLTRANSFERASE 3"/>
    <property type="match status" value="1"/>
</dbReference>
<protein>
    <submittedName>
        <fullName evidence="5">RNA methyltransferase, TrmH family</fullName>
    </submittedName>
</protein>
<dbReference type="Gene3D" id="3.30.1330.30">
    <property type="match status" value="1"/>
</dbReference>
<dbReference type="EMBL" id="FNJQ01000024">
    <property type="protein sequence ID" value="SDP54214.1"/>
    <property type="molecule type" value="Genomic_DNA"/>
</dbReference>
<dbReference type="InterPro" id="IPR051259">
    <property type="entry name" value="rRNA_Methyltransferase"/>
</dbReference>
<dbReference type="InterPro" id="IPR029064">
    <property type="entry name" value="Ribosomal_eL30-like_sf"/>
</dbReference>
<dbReference type="InterPro" id="IPR013123">
    <property type="entry name" value="SpoU_subst-bd"/>
</dbReference>
<feature type="domain" description="RNA 2-O ribose methyltransferase substrate binding" evidence="4">
    <location>
        <begin position="31"/>
        <end position="107"/>
    </location>
</feature>
<dbReference type="InterPro" id="IPR029028">
    <property type="entry name" value="Alpha/beta_knot_MTases"/>
</dbReference>
<dbReference type="RefSeq" id="WP_074572857.1">
    <property type="nucleotide sequence ID" value="NZ_FNJQ01000024.1"/>
</dbReference>
<dbReference type="InterPro" id="IPR001537">
    <property type="entry name" value="SpoU_MeTrfase"/>
</dbReference>
<dbReference type="Pfam" id="PF00588">
    <property type="entry name" value="SpoU_methylase"/>
    <property type="match status" value="1"/>
</dbReference>
<dbReference type="GO" id="GO:0008173">
    <property type="term" value="F:RNA methyltransferase activity"/>
    <property type="evidence" value="ECO:0007669"/>
    <property type="project" value="InterPro"/>
</dbReference>
<evidence type="ECO:0000256" key="2">
    <source>
        <dbReference type="ARBA" id="ARBA00022603"/>
    </source>
</evidence>
<dbReference type="Proteomes" id="UP000182412">
    <property type="component" value="Unassembled WGS sequence"/>
</dbReference>
<gene>
    <name evidence="5" type="ORF">SAMN05216366_12420</name>
</gene>